<dbReference type="Gene3D" id="3.30.450.20">
    <property type="entry name" value="PAS domain"/>
    <property type="match status" value="3"/>
</dbReference>
<keyword evidence="3" id="KW-1185">Reference proteome</keyword>
<dbReference type="OrthoDB" id="5499170at2"/>
<dbReference type="Gene3D" id="1.20.5.430">
    <property type="match status" value="1"/>
</dbReference>
<dbReference type="PANTHER" id="PTHR44757:SF2">
    <property type="entry name" value="BIOFILM ARCHITECTURE MAINTENANCE PROTEIN MBAA"/>
    <property type="match status" value="1"/>
</dbReference>
<dbReference type="InterPro" id="IPR035965">
    <property type="entry name" value="PAS-like_dom_sf"/>
</dbReference>
<reference evidence="2 3" key="1">
    <citation type="submission" date="2019-01" db="EMBL/GenBank/DDBJ databases">
        <authorList>
            <person name="Chen W.-M."/>
        </authorList>
    </citation>
    <scope>NUCLEOTIDE SEQUENCE [LARGE SCALE GENOMIC DNA]</scope>
    <source>
        <strain evidence="2 3">ICH-3</strain>
    </source>
</reference>
<sequence length="468" mass="50308">MAGAGSIEALQSKDVAPLIAAASDIALVLDAHGVIEDLSTSVNDLPVHDVEGWVGRAWADVVTPESRPKVQSLLLDAGRADGHRWRHVNHPGEAGHDFPVMYAAVPMGHDGRVLAVGRDVRHLGELQQKLVDAQQALERDYWRLRHAETRYQLMFDTASEAVLIVDGVGGRVLEANAAARQTLGVPVKRLVGQPLGAGLPDRTQRDLTALLGRVRASGRSEEVALRLGTAARRSDLLASASLFMEDDAPLYLLRLRQVQGDRSDLAASHRALVQVIDRAPDGVVVTDVDGRVLTANAAFVALTQLTAEDQLVGESIDRWLGRPGVDLQVMLATLRQQGVLRLFGTVVHGEHGVDADVEVSAAAVPDGDPPCLGFAVRHVGRRLGPALQAGKATPRSVEQLTQLVGRMPLKDLVRESTDLIEQLCIEAALQLTQGNRASAAEMLGLSRQSLYVKLHRYGMTEPAATDGR</sequence>
<dbReference type="Pfam" id="PF00989">
    <property type="entry name" value="PAS"/>
    <property type="match status" value="1"/>
</dbReference>
<evidence type="ECO:0000313" key="3">
    <source>
        <dbReference type="Proteomes" id="UP000288178"/>
    </source>
</evidence>
<feature type="domain" description="PAS" evidence="1">
    <location>
        <begin position="268"/>
        <end position="309"/>
    </location>
</feature>
<dbReference type="InterPro" id="IPR000014">
    <property type="entry name" value="PAS"/>
</dbReference>
<dbReference type="GO" id="GO:0043565">
    <property type="term" value="F:sequence-specific DNA binding"/>
    <property type="evidence" value="ECO:0007669"/>
    <property type="project" value="InterPro"/>
</dbReference>
<accession>A0A3S2UPP4</accession>
<feature type="domain" description="PAS" evidence="1">
    <location>
        <begin position="147"/>
        <end position="193"/>
    </location>
</feature>
<dbReference type="Proteomes" id="UP000288178">
    <property type="component" value="Unassembled WGS sequence"/>
</dbReference>
<dbReference type="SUPFAM" id="SSF55785">
    <property type="entry name" value="PYP-like sensor domain (PAS domain)"/>
    <property type="match status" value="3"/>
</dbReference>
<comment type="caution">
    <text evidence="2">The sequence shown here is derived from an EMBL/GenBank/DDBJ whole genome shotgun (WGS) entry which is preliminary data.</text>
</comment>
<dbReference type="PROSITE" id="PS50112">
    <property type="entry name" value="PAS"/>
    <property type="match status" value="2"/>
</dbReference>
<evidence type="ECO:0000259" key="1">
    <source>
        <dbReference type="PROSITE" id="PS50112"/>
    </source>
</evidence>
<dbReference type="SUPFAM" id="SSF46689">
    <property type="entry name" value="Homeodomain-like"/>
    <property type="match status" value="1"/>
</dbReference>
<dbReference type="Gene3D" id="1.10.10.60">
    <property type="entry name" value="Homeodomain-like"/>
    <property type="match status" value="1"/>
</dbReference>
<dbReference type="PRINTS" id="PR01590">
    <property type="entry name" value="HTHFIS"/>
</dbReference>
<dbReference type="NCBIfam" id="TIGR02040">
    <property type="entry name" value="PpsR-CrtJ"/>
    <property type="match status" value="1"/>
</dbReference>
<dbReference type="Pfam" id="PF13188">
    <property type="entry name" value="PAS_8"/>
    <property type="match status" value="1"/>
</dbReference>
<evidence type="ECO:0000313" key="2">
    <source>
        <dbReference type="EMBL" id="RVT51109.1"/>
    </source>
</evidence>
<organism evidence="2 3">
    <name type="scientific">Rubrivivax albus</name>
    <dbReference type="NCBI Taxonomy" id="2499835"/>
    <lineage>
        <taxon>Bacteria</taxon>
        <taxon>Pseudomonadati</taxon>
        <taxon>Pseudomonadota</taxon>
        <taxon>Betaproteobacteria</taxon>
        <taxon>Burkholderiales</taxon>
        <taxon>Sphaerotilaceae</taxon>
        <taxon>Rubrivivax</taxon>
    </lineage>
</organism>
<dbReference type="InterPro" id="IPR011785">
    <property type="entry name" value="Tscrpt_reg_PpsR-CrtJ"/>
</dbReference>
<dbReference type="InterPro" id="IPR052155">
    <property type="entry name" value="Biofilm_reg_signaling"/>
</dbReference>
<dbReference type="GO" id="GO:0006355">
    <property type="term" value="P:regulation of DNA-templated transcription"/>
    <property type="evidence" value="ECO:0007669"/>
    <property type="project" value="InterPro"/>
</dbReference>
<dbReference type="InterPro" id="IPR002197">
    <property type="entry name" value="HTH_Fis"/>
</dbReference>
<dbReference type="PANTHER" id="PTHR44757">
    <property type="entry name" value="DIGUANYLATE CYCLASE DGCP"/>
    <property type="match status" value="1"/>
</dbReference>
<name>A0A3S2UPP4_9BURK</name>
<dbReference type="AlphaFoldDB" id="A0A3S2UPP4"/>
<dbReference type="EMBL" id="SACT01000004">
    <property type="protein sequence ID" value="RVT51109.1"/>
    <property type="molecule type" value="Genomic_DNA"/>
</dbReference>
<dbReference type="Pfam" id="PF02954">
    <property type="entry name" value="HTH_8"/>
    <property type="match status" value="1"/>
</dbReference>
<dbReference type="CDD" id="cd00130">
    <property type="entry name" value="PAS"/>
    <property type="match status" value="2"/>
</dbReference>
<dbReference type="InterPro" id="IPR009057">
    <property type="entry name" value="Homeodomain-like_sf"/>
</dbReference>
<dbReference type="SMART" id="SM00091">
    <property type="entry name" value="PAS"/>
    <property type="match status" value="3"/>
</dbReference>
<gene>
    <name evidence="2" type="primary">ppsR</name>
    <name evidence="2" type="ORF">ENE75_13420</name>
</gene>
<proteinExistence type="predicted"/>
<dbReference type="InterPro" id="IPR013767">
    <property type="entry name" value="PAS_fold"/>
</dbReference>
<protein>
    <submittedName>
        <fullName evidence="2">Transcriptional regulator PpsR</fullName>
    </submittedName>
</protein>